<dbReference type="PANTHER" id="PTHR47534:SF3">
    <property type="entry name" value="ALCOHOL DEHYDROGENASE-LIKE C-TERMINAL DOMAIN-CONTAINING PROTEIN"/>
    <property type="match status" value="1"/>
</dbReference>
<gene>
    <name evidence="2" type="ORF">POJ06DRAFT_302780</name>
</gene>
<sequence length="339" mass="36762">MVSLSAVRSSNSLISSRLPPGLVAVFVGATSGIGEATLKQFAKNTRKPRAYFIGRSQAAADRILAECKALNPAGEYIFNIFKKADVSLIRVVDEVCREIKAKAKVVNLLFLSQGVPSMDRNETSEHLHLLTALTYYSRLRFITNLLPTIQASTAFRRIVYVAGGGNEGPLDYTDFPALRVPLAALRGHLCSLVTLGLEAVARTAPDVSFVHDYPGMVRTTLLSRMKGLRGVVIRTYGFVLGWWVCVPLEESGERHLYLATSARFPAARKGVLSVPLGEGEEVAVGSTGEVGGGMYSVGWDGESASEGVRELLMGLRETGMVEEVWKHTEGEFKRITGGL</sequence>
<dbReference type="EMBL" id="JARPMG010000008">
    <property type="protein sequence ID" value="KAJ8098917.1"/>
    <property type="molecule type" value="Genomic_DNA"/>
</dbReference>
<dbReference type="RefSeq" id="XP_056042367.1">
    <property type="nucleotide sequence ID" value="XM_056190776.1"/>
</dbReference>
<protein>
    <submittedName>
        <fullName evidence="2">Uncharacterized protein</fullName>
    </submittedName>
</protein>
<dbReference type="GeneID" id="80885942"/>
<evidence type="ECO:0000313" key="3">
    <source>
        <dbReference type="Proteomes" id="UP001217417"/>
    </source>
</evidence>
<name>A0AAD7VQG7_9ASCO</name>
<dbReference type="InterPro" id="IPR052228">
    <property type="entry name" value="Sec_Metab_Biosynth_Oxidored"/>
</dbReference>
<dbReference type="Gene3D" id="3.40.50.720">
    <property type="entry name" value="NAD(P)-binding Rossmann-like Domain"/>
    <property type="match status" value="1"/>
</dbReference>
<organism evidence="2 3">
    <name type="scientific">Lipomyces tetrasporus</name>
    <dbReference type="NCBI Taxonomy" id="54092"/>
    <lineage>
        <taxon>Eukaryota</taxon>
        <taxon>Fungi</taxon>
        <taxon>Dikarya</taxon>
        <taxon>Ascomycota</taxon>
        <taxon>Saccharomycotina</taxon>
        <taxon>Lipomycetes</taxon>
        <taxon>Lipomycetales</taxon>
        <taxon>Lipomycetaceae</taxon>
        <taxon>Lipomyces</taxon>
    </lineage>
</organism>
<dbReference type="GO" id="GO:0016491">
    <property type="term" value="F:oxidoreductase activity"/>
    <property type="evidence" value="ECO:0007669"/>
    <property type="project" value="UniProtKB-KW"/>
</dbReference>
<comment type="caution">
    <text evidence="2">The sequence shown here is derived from an EMBL/GenBank/DDBJ whole genome shotgun (WGS) entry which is preliminary data.</text>
</comment>
<reference evidence="2" key="1">
    <citation type="submission" date="2023-03" db="EMBL/GenBank/DDBJ databases">
        <title>Near-Complete genome sequence of Lipomyces tetrasporous NRRL Y-64009, an oleaginous yeast capable of growing on lignocellulosic hydrolysates.</title>
        <authorList>
            <consortium name="Lawrence Berkeley National Laboratory"/>
            <person name="Jagtap S.S."/>
            <person name="Liu J.-J."/>
            <person name="Walukiewicz H.E."/>
            <person name="Pangilinan J."/>
            <person name="Lipzen A."/>
            <person name="Ahrendt S."/>
            <person name="Koriabine M."/>
            <person name="Cobaugh K."/>
            <person name="Salamov A."/>
            <person name="Yoshinaga Y."/>
            <person name="Ng V."/>
            <person name="Daum C."/>
            <person name="Grigoriev I.V."/>
            <person name="Slininger P.J."/>
            <person name="Dien B.S."/>
            <person name="Jin Y.-S."/>
            <person name="Rao C.V."/>
        </authorList>
    </citation>
    <scope>NUCLEOTIDE SEQUENCE</scope>
    <source>
        <strain evidence="2">NRRL Y-64009</strain>
    </source>
</reference>
<keyword evidence="1" id="KW-0560">Oxidoreductase</keyword>
<dbReference type="InterPro" id="IPR002347">
    <property type="entry name" value="SDR_fam"/>
</dbReference>
<dbReference type="SUPFAM" id="SSF51735">
    <property type="entry name" value="NAD(P)-binding Rossmann-fold domains"/>
    <property type="match status" value="1"/>
</dbReference>
<proteinExistence type="predicted"/>
<evidence type="ECO:0000313" key="2">
    <source>
        <dbReference type="EMBL" id="KAJ8098917.1"/>
    </source>
</evidence>
<keyword evidence="3" id="KW-1185">Reference proteome</keyword>
<evidence type="ECO:0000256" key="1">
    <source>
        <dbReference type="ARBA" id="ARBA00023002"/>
    </source>
</evidence>
<dbReference type="Pfam" id="PF00106">
    <property type="entry name" value="adh_short"/>
    <property type="match status" value="1"/>
</dbReference>
<accession>A0AAD7VQG7</accession>
<dbReference type="Proteomes" id="UP001217417">
    <property type="component" value="Unassembled WGS sequence"/>
</dbReference>
<dbReference type="AlphaFoldDB" id="A0AAD7VQG7"/>
<dbReference type="InterPro" id="IPR036291">
    <property type="entry name" value="NAD(P)-bd_dom_sf"/>
</dbReference>
<dbReference type="PANTHER" id="PTHR47534">
    <property type="entry name" value="YALI0E05731P"/>
    <property type="match status" value="1"/>
</dbReference>